<comment type="caution">
    <text evidence="10">The sequence shown here is derived from an EMBL/GenBank/DDBJ whole genome shotgun (WGS) entry which is preliminary data.</text>
</comment>
<evidence type="ECO:0000256" key="6">
    <source>
        <dbReference type="ARBA" id="ARBA00023146"/>
    </source>
</evidence>
<dbReference type="InterPro" id="IPR014729">
    <property type="entry name" value="Rossmann-like_a/b/a_fold"/>
</dbReference>
<dbReference type="Pfam" id="PF00749">
    <property type="entry name" value="tRNA-synt_1c"/>
    <property type="match status" value="1"/>
</dbReference>
<accession>A0A429V6U2</accession>
<keyword evidence="4" id="KW-0862">Zinc</keyword>
<evidence type="ECO:0000256" key="7">
    <source>
        <dbReference type="RuleBase" id="RU363037"/>
    </source>
</evidence>
<dbReference type="AlphaFoldDB" id="A0A429V6U2"/>
<dbReference type="Proteomes" id="UP000274661">
    <property type="component" value="Unassembled WGS sequence"/>
</dbReference>
<evidence type="ECO:0000313" key="10">
    <source>
        <dbReference type="EMBL" id="RST29671.1"/>
    </source>
</evidence>
<dbReference type="GO" id="GO:0005829">
    <property type="term" value="C:cytosol"/>
    <property type="evidence" value="ECO:0007669"/>
    <property type="project" value="TreeGrafter"/>
</dbReference>
<keyword evidence="6 7" id="KW-0030">Aminoacyl-tRNA synthetase</keyword>
<dbReference type="PRINTS" id="PR00987">
    <property type="entry name" value="TRNASYNTHGLU"/>
</dbReference>
<evidence type="ECO:0000256" key="3">
    <source>
        <dbReference type="ARBA" id="ARBA00022741"/>
    </source>
</evidence>
<gene>
    <name evidence="10" type="ORF">HMF7854_01640</name>
</gene>
<dbReference type="GO" id="GO:0004818">
    <property type="term" value="F:glutamate-tRNA ligase activity"/>
    <property type="evidence" value="ECO:0007669"/>
    <property type="project" value="TreeGrafter"/>
</dbReference>
<keyword evidence="5 7" id="KW-0067">ATP-binding</keyword>
<keyword evidence="1 7" id="KW-0436">Ligase</keyword>
<comment type="similarity">
    <text evidence="7">Belongs to the class-I aminoacyl-tRNA synthetase family.</text>
</comment>
<evidence type="ECO:0000256" key="4">
    <source>
        <dbReference type="ARBA" id="ARBA00022833"/>
    </source>
</evidence>
<dbReference type="GO" id="GO:0005524">
    <property type="term" value="F:ATP binding"/>
    <property type="evidence" value="ECO:0007669"/>
    <property type="project" value="UniProtKB-KW"/>
</dbReference>
<sequence>MDYDDGSSDFAVTTTRFAPSPTGHLHIGHAYSAIVGRSYGDRWRLRIEDLDTGRSRPEFVGEIHADLQWLGLEWDGAVLVQSERSAAYASVLDNLRADGLAYPCYCTRADIAAALQAPHGDARARYPGTCRTLPDDPERRATRPHSWRLDAEKALERNGLPSWLELDGNRFATGCADFDDVILARKDAPAAYHLACVIDDATSGVDLVVRGEDLRSSTPVQRLLQLSLGLPEPRYLHHPLVLHADGRRLAKRDKAPTLAAMRADGIDGHALAAQLRKGRLPAGFRLGNA</sequence>
<dbReference type="InterPro" id="IPR000924">
    <property type="entry name" value="Glu/Gln-tRNA-synth"/>
</dbReference>
<organism evidence="10 11">
    <name type="scientific">Sphingomonas ginkgonis</name>
    <dbReference type="NCBI Taxonomy" id="2315330"/>
    <lineage>
        <taxon>Bacteria</taxon>
        <taxon>Pseudomonadati</taxon>
        <taxon>Pseudomonadota</taxon>
        <taxon>Alphaproteobacteria</taxon>
        <taxon>Sphingomonadales</taxon>
        <taxon>Sphingomonadaceae</taxon>
        <taxon>Sphingomonas</taxon>
    </lineage>
</organism>
<dbReference type="NCBIfam" id="NF004315">
    <property type="entry name" value="PRK05710.1-4"/>
    <property type="match status" value="1"/>
</dbReference>
<dbReference type="SUPFAM" id="SSF52374">
    <property type="entry name" value="Nucleotidylyl transferase"/>
    <property type="match status" value="1"/>
</dbReference>
<feature type="region of interest" description="Disordered" evidence="8">
    <location>
        <begin position="126"/>
        <end position="145"/>
    </location>
</feature>
<feature type="domain" description="Glutamyl/glutaminyl-tRNA synthetase class Ib catalytic" evidence="9">
    <location>
        <begin position="14"/>
        <end position="263"/>
    </location>
</feature>
<dbReference type="PANTHER" id="PTHR43311">
    <property type="entry name" value="GLUTAMATE--TRNA LIGASE"/>
    <property type="match status" value="1"/>
</dbReference>
<dbReference type="PANTHER" id="PTHR43311:SF1">
    <property type="entry name" value="GLUTAMYL-Q TRNA(ASP) SYNTHETASE"/>
    <property type="match status" value="1"/>
</dbReference>
<reference evidence="10 11" key="1">
    <citation type="submission" date="2018-12" db="EMBL/GenBank/DDBJ databases">
        <title>Sphingomonas sp. HMF7854 Genome sequencing and assembly.</title>
        <authorList>
            <person name="Cha I."/>
            <person name="Kang H."/>
            <person name="Kim H."/>
            <person name="Kang J."/>
            <person name="Joh K."/>
        </authorList>
    </citation>
    <scope>NUCLEOTIDE SEQUENCE [LARGE SCALE GENOMIC DNA]</scope>
    <source>
        <strain evidence="10 11">HMF7854</strain>
    </source>
</reference>
<evidence type="ECO:0000256" key="2">
    <source>
        <dbReference type="ARBA" id="ARBA00022723"/>
    </source>
</evidence>
<evidence type="ECO:0000256" key="1">
    <source>
        <dbReference type="ARBA" id="ARBA00022598"/>
    </source>
</evidence>
<dbReference type="GO" id="GO:0006424">
    <property type="term" value="P:glutamyl-tRNA aminoacylation"/>
    <property type="evidence" value="ECO:0007669"/>
    <property type="project" value="TreeGrafter"/>
</dbReference>
<keyword evidence="2" id="KW-0479">Metal-binding</keyword>
<evidence type="ECO:0000259" key="9">
    <source>
        <dbReference type="Pfam" id="PF00749"/>
    </source>
</evidence>
<keyword evidence="7" id="KW-0648">Protein biosynthesis</keyword>
<dbReference type="EC" id="6.1.1.-" evidence="10"/>
<dbReference type="Gene3D" id="3.40.50.620">
    <property type="entry name" value="HUPs"/>
    <property type="match status" value="1"/>
</dbReference>
<evidence type="ECO:0000313" key="11">
    <source>
        <dbReference type="Proteomes" id="UP000274661"/>
    </source>
</evidence>
<feature type="compositionally biased region" description="Basic and acidic residues" evidence="8">
    <location>
        <begin position="133"/>
        <end position="145"/>
    </location>
</feature>
<name>A0A429V6U2_9SPHN</name>
<dbReference type="InterPro" id="IPR049940">
    <property type="entry name" value="GluQ/Sye"/>
</dbReference>
<evidence type="ECO:0000256" key="5">
    <source>
        <dbReference type="ARBA" id="ARBA00022840"/>
    </source>
</evidence>
<protein>
    <submittedName>
        <fullName evidence="10">tRNA glutamyl-Q(34) synthetase GluQRS</fullName>
        <ecNumber evidence="10">6.1.1.-</ecNumber>
    </submittedName>
</protein>
<keyword evidence="11" id="KW-1185">Reference proteome</keyword>
<dbReference type="InterPro" id="IPR001412">
    <property type="entry name" value="aa-tRNA-synth_I_CS"/>
</dbReference>
<dbReference type="PROSITE" id="PS00178">
    <property type="entry name" value="AA_TRNA_LIGASE_I"/>
    <property type="match status" value="1"/>
</dbReference>
<proteinExistence type="inferred from homology"/>
<dbReference type="InterPro" id="IPR020058">
    <property type="entry name" value="Glu/Gln-tRNA-synth_Ib_cat-dom"/>
</dbReference>
<dbReference type="OrthoDB" id="9807503at2"/>
<dbReference type="EMBL" id="RWJF01000001">
    <property type="protein sequence ID" value="RST29671.1"/>
    <property type="molecule type" value="Genomic_DNA"/>
</dbReference>
<keyword evidence="3 7" id="KW-0547">Nucleotide-binding</keyword>
<evidence type="ECO:0000256" key="8">
    <source>
        <dbReference type="SAM" id="MobiDB-lite"/>
    </source>
</evidence>